<feature type="region of interest" description="Disordered" evidence="1">
    <location>
        <begin position="1"/>
        <end position="45"/>
    </location>
</feature>
<protein>
    <submittedName>
        <fullName evidence="2">Uncharacterized protein</fullName>
    </submittedName>
</protein>
<feature type="region of interest" description="Disordered" evidence="1">
    <location>
        <begin position="106"/>
        <end position="199"/>
    </location>
</feature>
<sequence>MLGQQQQQQQQQQQRFNQKSSDRWLDREERDPGFNIMSPTGRNRPFKGIHMPRNVHWDGPQAIIGNTVSNGWSRGEGIFGAPQSTDGISYVYNKGPAGQTPFPTLIAMPGYFPQGTQPPTQQQQCPTQPTAQSNGGPQRSNARAQQQHQRQDQRTTPYPSPPAHINEDDKGLDFWKGAYPHPSPSHSVTATFTAIGSDN</sequence>
<evidence type="ECO:0000313" key="2">
    <source>
        <dbReference type="EMBL" id="KAF9549004.1"/>
    </source>
</evidence>
<reference evidence="2" key="1">
    <citation type="journal article" date="2020" name="Fungal Divers.">
        <title>Resolving the Mortierellaceae phylogeny through synthesis of multi-gene phylogenetics and phylogenomics.</title>
        <authorList>
            <person name="Vandepol N."/>
            <person name="Liber J."/>
            <person name="Desiro A."/>
            <person name="Na H."/>
            <person name="Kennedy M."/>
            <person name="Barry K."/>
            <person name="Grigoriev I.V."/>
            <person name="Miller A.N."/>
            <person name="O'Donnell K."/>
            <person name="Stajich J.E."/>
            <person name="Bonito G."/>
        </authorList>
    </citation>
    <scope>NUCLEOTIDE SEQUENCE</scope>
    <source>
        <strain evidence="2">NRRL 2591</strain>
    </source>
</reference>
<dbReference type="EMBL" id="JAAAXW010000023">
    <property type="protein sequence ID" value="KAF9549004.1"/>
    <property type="molecule type" value="Genomic_DNA"/>
</dbReference>
<name>A0A9P6FEI4_9FUNG</name>
<proteinExistence type="predicted"/>
<organism evidence="2 3">
    <name type="scientific">Mortierella hygrophila</name>
    <dbReference type="NCBI Taxonomy" id="979708"/>
    <lineage>
        <taxon>Eukaryota</taxon>
        <taxon>Fungi</taxon>
        <taxon>Fungi incertae sedis</taxon>
        <taxon>Mucoromycota</taxon>
        <taxon>Mortierellomycotina</taxon>
        <taxon>Mortierellomycetes</taxon>
        <taxon>Mortierellales</taxon>
        <taxon>Mortierellaceae</taxon>
        <taxon>Mortierella</taxon>
    </lineage>
</organism>
<dbReference type="AlphaFoldDB" id="A0A9P6FEI4"/>
<accession>A0A9P6FEI4</accession>
<dbReference type="Proteomes" id="UP000723463">
    <property type="component" value="Unassembled WGS sequence"/>
</dbReference>
<keyword evidence="3" id="KW-1185">Reference proteome</keyword>
<feature type="compositionally biased region" description="Basic and acidic residues" evidence="1">
    <location>
        <begin position="20"/>
        <end position="32"/>
    </location>
</feature>
<feature type="compositionally biased region" description="Low complexity" evidence="1">
    <location>
        <begin position="1"/>
        <end position="14"/>
    </location>
</feature>
<evidence type="ECO:0000256" key="1">
    <source>
        <dbReference type="SAM" id="MobiDB-lite"/>
    </source>
</evidence>
<feature type="compositionally biased region" description="Low complexity" evidence="1">
    <location>
        <begin position="113"/>
        <end position="148"/>
    </location>
</feature>
<comment type="caution">
    <text evidence="2">The sequence shown here is derived from an EMBL/GenBank/DDBJ whole genome shotgun (WGS) entry which is preliminary data.</text>
</comment>
<feature type="compositionally biased region" description="Polar residues" evidence="1">
    <location>
        <begin position="184"/>
        <end position="199"/>
    </location>
</feature>
<evidence type="ECO:0000313" key="3">
    <source>
        <dbReference type="Proteomes" id="UP000723463"/>
    </source>
</evidence>
<gene>
    <name evidence="2" type="ORF">EC957_004996</name>
</gene>